<protein>
    <recommendedName>
        <fullName evidence="3">DUF1848 domain-containing protein</fullName>
    </recommendedName>
</protein>
<dbReference type="Pfam" id="PF08902">
    <property type="entry name" value="DUF1848"/>
    <property type="match status" value="1"/>
</dbReference>
<dbReference type="RefSeq" id="WP_013387627.1">
    <property type="nucleotide sequence ID" value="NC_014632.1"/>
</dbReference>
<dbReference type="OrthoDB" id="9771212at2"/>
<reference evidence="1 2" key="1">
    <citation type="journal article" date="2010" name="Stand. Genomic Sci.">
        <title>Complete genome sequence of Ilyobacter polytropus type strain (CuHbu1).</title>
        <authorList>
            <person name="Sikorski J."/>
            <person name="Chertkov O."/>
            <person name="Lapidus A."/>
            <person name="Nolan M."/>
            <person name="Lucas S."/>
            <person name="Del Rio T.G."/>
            <person name="Tice H."/>
            <person name="Cheng J.F."/>
            <person name="Tapia R."/>
            <person name="Han C."/>
            <person name="Goodwin L."/>
            <person name="Pitluck S."/>
            <person name="Liolios K."/>
            <person name="Ivanova N."/>
            <person name="Mavromatis K."/>
            <person name="Mikhailova N."/>
            <person name="Pati A."/>
            <person name="Chen A."/>
            <person name="Palaniappan K."/>
            <person name="Land M."/>
            <person name="Hauser L."/>
            <person name="Chang Y.J."/>
            <person name="Jeffries C.D."/>
            <person name="Brambilla E."/>
            <person name="Yasawong M."/>
            <person name="Rohde M."/>
            <person name="Pukall R."/>
            <person name="Spring S."/>
            <person name="Goker M."/>
            <person name="Woyke T."/>
            <person name="Bristow J."/>
            <person name="Eisen J.A."/>
            <person name="Markowitz V."/>
            <person name="Hugenholtz P."/>
            <person name="Kyrpides N.C."/>
            <person name="Klenk H.P."/>
        </authorList>
    </citation>
    <scope>NUCLEOTIDE SEQUENCE [LARGE SCALE GENOMIC DNA]</scope>
    <source>
        <strain evidence="2">ATCC 51220 / DSM 2926 / LMG 16218 / CuHBu1</strain>
    </source>
</reference>
<dbReference type="eggNOG" id="COG1533">
    <property type="taxonomic scope" value="Bacteria"/>
</dbReference>
<dbReference type="HOGENOM" id="CLU_069130_0_0_0"/>
<sequence>MILSVSRRTDIPAFYSEWFFKRVEEGFLYVRNPMNPKQISKVIISPEETEFIVFWTKNPSPMLNKLEKLEGYNYYFQFTVNPYDKEIEPEVPKKNIIIKSFKELSRKIGKKRVIWRYDPILLNDKIDINYHKIYFEKIAKELSDYTEKCIISFIDMYSKTKKNCSGKNIRELTEKEKFRLAEHIKEIGEKYNIKIETCAEKIDLSKYGIEHTKCIDDKLIGEVLGKGISAQKDKSQREECRCIKSVDIGVYNSCPNKCIYCYANFSCELVDKNAKLHDINSPLLIGNVNGDEKITLRKEKPVVAGKRYIKQRLF</sequence>
<gene>
    <name evidence="1" type="ordered locus">Ilyop_1179</name>
</gene>
<accession>E3H8H8</accession>
<evidence type="ECO:0000313" key="1">
    <source>
        <dbReference type="EMBL" id="ADO82960.1"/>
    </source>
</evidence>
<evidence type="ECO:0008006" key="3">
    <source>
        <dbReference type="Google" id="ProtNLM"/>
    </source>
</evidence>
<dbReference type="Proteomes" id="UP000006875">
    <property type="component" value="Chromosome"/>
</dbReference>
<dbReference type="KEGG" id="ipo:Ilyop_1179"/>
<dbReference type="InterPro" id="IPR014998">
    <property type="entry name" value="DUF1848"/>
</dbReference>
<dbReference type="STRING" id="572544.Ilyop_1179"/>
<dbReference type="AlphaFoldDB" id="E3H8H8"/>
<keyword evidence="2" id="KW-1185">Reference proteome</keyword>
<proteinExistence type="predicted"/>
<evidence type="ECO:0000313" key="2">
    <source>
        <dbReference type="Proteomes" id="UP000006875"/>
    </source>
</evidence>
<name>E3H8H8_ILYPC</name>
<dbReference type="EMBL" id="CP002281">
    <property type="protein sequence ID" value="ADO82960.1"/>
    <property type="molecule type" value="Genomic_DNA"/>
</dbReference>
<organism evidence="1 2">
    <name type="scientific">Ilyobacter polytropus (strain ATCC 51220 / DSM 2926 / LMG 16218 / CuHBu1)</name>
    <dbReference type="NCBI Taxonomy" id="572544"/>
    <lineage>
        <taxon>Bacteria</taxon>
        <taxon>Fusobacteriati</taxon>
        <taxon>Fusobacteriota</taxon>
        <taxon>Fusobacteriia</taxon>
        <taxon>Fusobacteriales</taxon>
        <taxon>Fusobacteriaceae</taxon>
        <taxon>Ilyobacter</taxon>
    </lineage>
</organism>